<evidence type="ECO:0000256" key="1">
    <source>
        <dbReference type="SAM" id="MobiDB-lite"/>
    </source>
</evidence>
<dbReference type="AlphaFoldDB" id="A0A9W9H054"/>
<gene>
    <name evidence="2" type="ORF">N7515_004452</name>
</gene>
<dbReference type="RefSeq" id="XP_056522146.1">
    <property type="nucleotide sequence ID" value="XM_056665196.1"/>
</dbReference>
<comment type="caution">
    <text evidence="2">The sequence shown here is derived from an EMBL/GenBank/DDBJ whole genome shotgun (WGS) entry which is preliminary data.</text>
</comment>
<protein>
    <submittedName>
        <fullName evidence="2">Uncharacterized protein</fullName>
    </submittedName>
</protein>
<dbReference type="Proteomes" id="UP001149079">
    <property type="component" value="Unassembled WGS sequence"/>
</dbReference>
<proteinExistence type="predicted"/>
<organism evidence="2 3">
    <name type="scientific">Penicillium bovifimosum</name>
    <dbReference type="NCBI Taxonomy" id="126998"/>
    <lineage>
        <taxon>Eukaryota</taxon>
        <taxon>Fungi</taxon>
        <taxon>Dikarya</taxon>
        <taxon>Ascomycota</taxon>
        <taxon>Pezizomycotina</taxon>
        <taxon>Eurotiomycetes</taxon>
        <taxon>Eurotiomycetidae</taxon>
        <taxon>Eurotiales</taxon>
        <taxon>Aspergillaceae</taxon>
        <taxon>Penicillium</taxon>
    </lineage>
</organism>
<sequence>MPESNSSRSKRPRLTEVGEEDTTDDRPHCRNRVHERVSHVAKLLQKWSWTFPQLVKHWSNHNNGARGKQRARKIVDILRVFFTDDKEATIKDLRNDPITIDVIDVATTYLVQGIRAEFDELRRSSTFGRWKADEDFKDIDMSMVAKELSERAPLFMNLMTELASNTIAKSNGFIRKEEESYLVMLASILLLKSSKDTANHFARMLGLYLQHMGADRRTIEVLDGLGVTECAITH</sequence>
<dbReference type="EMBL" id="JAPQKL010000004">
    <property type="protein sequence ID" value="KAJ5135174.1"/>
    <property type="molecule type" value="Genomic_DNA"/>
</dbReference>
<feature type="region of interest" description="Disordered" evidence="1">
    <location>
        <begin position="1"/>
        <end position="28"/>
    </location>
</feature>
<dbReference type="GeneID" id="81404366"/>
<evidence type="ECO:0000313" key="3">
    <source>
        <dbReference type="Proteomes" id="UP001149079"/>
    </source>
</evidence>
<accession>A0A9W9H054</accession>
<dbReference type="OrthoDB" id="4376247at2759"/>
<reference evidence="2" key="1">
    <citation type="submission" date="2022-11" db="EMBL/GenBank/DDBJ databases">
        <authorList>
            <person name="Petersen C."/>
        </authorList>
    </citation>
    <scope>NUCLEOTIDE SEQUENCE</scope>
    <source>
        <strain evidence="2">IBT 22155</strain>
    </source>
</reference>
<reference evidence="2" key="2">
    <citation type="journal article" date="2023" name="IMA Fungus">
        <title>Comparative genomic study of the Penicillium genus elucidates a diverse pangenome and 15 lateral gene transfer events.</title>
        <authorList>
            <person name="Petersen C."/>
            <person name="Sorensen T."/>
            <person name="Nielsen M.R."/>
            <person name="Sondergaard T.E."/>
            <person name="Sorensen J.L."/>
            <person name="Fitzpatrick D.A."/>
            <person name="Frisvad J.C."/>
            <person name="Nielsen K.L."/>
        </authorList>
    </citation>
    <scope>NUCLEOTIDE SEQUENCE</scope>
    <source>
        <strain evidence="2">IBT 22155</strain>
    </source>
</reference>
<evidence type="ECO:0000313" key="2">
    <source>
        <dbReference type="EMBL" id="KAJ5135174.1"/>
    </source>
</evidence>
<keyword evidence="3" id="KW-1185">Reference proteome</keyword>
<name>A0A9W9H054_9EURO</name>